<gene>
    <name evidence="1" type="ORF">PDE_01129</name>
</gene>
<dbReference type="EMBL" id="KB644408">
    <property type="protein sequence ID" value="EPS26193.1"/>
    <property type="molecule type" value="Genomic_DNA"/>
</dbReference>
<reference evidence="1 2" key="1">
    <citation type="journal article" date="2013" name="PLoS ONE">
        <title>Genomic and secretomic analyses reveal unique features of the lignocellulolytic enzyme system of Penicillium decumbens.</title>
        <authorList>
            <person name="Liu G."/>
            <person name="Zhang L."/>
            <person name="Wei X."/>
            <person name="Zou G."/>
            <person name="Qin Y."/>
            <person name="Ma L."/>
            <person name="Li J."/>
            <person name="Zheng H."/>
            <person name="Wang S."/>
            <person name="Wang C."/>
            <person name="Xun L."/>
            <person name="Zhao G.-P."/>
            <person name="Zhou Z."/>
            <person name="Qu Y."/>
        </authorList>
    </citation>
    <scope>NUCLEOTIDE SEQUENCE [LARGE SCALE GENOMIC DNA]</scope>
    <source>
        <strain evidence="2">114-2 / CGMCC 5302</strain>
    </source>
</reference>
<name>S8AK46_PENO1</name>
<dbReference type="AlphaFoldDB" id="S8AK46"/>
<organism evidence="1 2">
    <name type="scientific">Penicillium oxalicum (strain 114-2 / CGMCC 5302)</name>
    <name type="common">Penicillium decumbens</name>
    <dbReference type="NCBI Taxonomy" id="933388"/>
    <lineage>
        <taxon>Eukaryota</taxon>
        <taxon>Fungi</taxon>
        <taxon>Dikarya</taxon>
        <taxon>Ascomycota</taxon>
        <taxon>Pezizomycotina</taxon>
        <taxon>Eurotiomycetes</taxon>
        <taxon>Eurotiomycetidae</taxon>
        <taxon>Eurotiales</taxon>
        <taxon>Aspergillaceae</taxon>
        <taxon>Penicillium</taxon>
    </lineage>
</organism>
<sequence>MPRVVSSVKGEFFRSARIEFSKKGEAIPVSRRTSSYFEKSKRSKKELSLLALYRSDANPINLVFFRELYSLALKDSFRLKVLRDFRVTYSFFSNYLVSPFRDSILVNKIRTIY</sequence>
<keyword evidence="2" id="KW-1185">Reference proteome</keyword>
<accession>S8AK46</accession>
<evidence type="ECO:0000313" key="2">
    <source>
        <dbReference type="Proteomes" id="UP000019376"/>
    </source>
</evidence>
<dbReference type="Proteomes" id="UP000019376">
    <property type="component" value="Unassembled WGS sequence"/>
</dbReference>
<dbReference type="HOGENOM" id="CLU_2134374_0_0_1"/>
<protein>
    <submittedName>
        <fullName evidence="1">Uncharacterized protein</fullName>
    </submittedName>
</protein>
<evidence type="ECO:0000313" key="1">
    <source>
        <dbReference type="EMBL" id="EPS26193.1"/>
    </source>
</evidence>
<proteinExistence type="predicted"/>